<dbReference type="SUPFAM" id="SSF46689">
    <property type="entry name" value="Homeodomain-like"/>
    <property type="match status" value="1"/>
</dbReference>
<dbReference type="InterPro" id="IPR000210">
    <property type="entry name" value="BTB/POZ_dom"/>
</dbReference>
<dbReference type="InterPro" id="IPR051095">
    <property type="entry name" value="Dros_DevTransReg"/>
</dbReference>
<dbReference type="SMART" id="SM00225">
    <property type="entry name" value="BTB"/>
    <property type="match status" value="1"/>
</dbReference>
<dbReference type="PANTHER" id="PTHR23110:SF81">
    <property type="entry name" value="BTB-PROTEIN-VII, ISOFORM F-RELATED"/>
    <property type="match status" value="1"/>
</dbReference>
<dbReference type="InterPro" id="IPR007889">
    <property type="entry name" value="HTH_Psq"/>
</dbReference>
<feature type="region of interest" description="Disordered" evidence="4">
    <location>
        <begin position="139"/>
        <end position="263"/>
    </location>
</feature>
<dbReference type="InterPro" id="IPR011333">
    <property type="entry name" value="SKP1/BTB/POZ_sf"/>
</dbReference>
<keyword evidence="8" id="KW-1185">Reference proteome</keyword>
<feature type="compositionally biased region" description="Low complexity" evidence="4">
    <location>
        <begin position="477"/>
        <end position="499"/>
    </location>
</feature>
<evidence type="ECO:0000256" key="2">
    <source>
        <dbReference type="ARBA" id="ARBA00023242"/>
    </source>
</evidence>
<dbReference type="Proteomes" id="UP000466442">
    <property type="component" value="Linkage Group LG12"/>
</dbReference>
<dbReference type="SUPFAM" id="SSF54695">
    <property type="entry name" value="POZ domain"/>
    <property type="match status" value="1"/>
</dbReference>
<keyword evidence="3" id="KW-0238">DNA-binding</keyword>
<evidence type="ECO:0000313" key="8">
    <source>
        <dbReference type="Proteomes" id="UP000466442"/>
    </source>
</evidence>
<name>A0A8S9X0Y9_APOLU</name>
<feature type="domain" description="HTH psq-type" evidence="6">
    <location>
        <begin position="286"/>
        <end position="338"/>
    </location>
</feature>
<evidence type="ECO:0000256" key="3">
    <source>
        <dbReference type="PROSITE-ProRule" id="PRU00320"/>
    </source>
</evidence>
<dbReference type="Gene3D" id="3.30.710.10">
    <property type="entry name" value="Potassium Channel Kv1.1, Chain A"/>
    <property type="match status" value="1"/>
</dbReference>
<comment type="subcellular location">
    <subcellularLocation>
        <location evidence="1 3">Nucleus</location>
    </subcellularLocation>
</comment>
<dbReference type="Pfam" id="PF00651">
    <property type="entry name" value="BTB"/>
    <property type="match status" value="1"/>
</dbReference>
<keyword evidence="2 3" id="KW-0539">Nucleus</keyword>
<organism evidence="7 8">
    <name type="scientific">Apolygus lucorum</name>
    <name type="common">Small green plant bug</name>
    <name type="synonym">Lygocoris lucorum</name>
    <dbReference type="NCBI Taxonomy" id="248454"/>
    <lineage>
        <taxon>Eukaryota</taxon>
        <taxon>Metazoa</taxon>
        <taxon>Ecdysozoa</taxon>
        <taxon>Arthropoda</taxon>
        <taxon>Hexapoda</taxon>
        <taxon>Insecta</taxon>
        <taxon>Pterygota</taxon>
        <taxon>Neoptera</taxon>
        <taxon>Paraneoptera</taxon>
        <taxon>Hemiptera</taxon>
        <taxon>Heteroptera</taxon>
        <taxon>Panheteroptera</taxon>
        <taxon>Cimicomorpha</taxon>
        <taxon>Miridae</taxon>
        <taxon>Mirini</taxon>
        <taxon>Apolygus</taxon>
    </lineage>
</organism>
<accession>A0A8S9X0Y9</accession>
<dbReference type="PROSITE" id="PS50097">
    <property type="entry name" value="BTB"/>
    <property type="match status" value="1"/>
</dbReference>
<reference evidence="7" key="1">
    <citation type="journal article" date="2021" name="Mol. Ecol. Resour.">
        <title>Apolygus lucorum genome provides insights into omnivorousness and mesophyll feeding.</title>
        <authorList>
            <person name="Liu Y."/>
            <person name="Liu H."/>
            <person name="Wang H."/>
            <person name="Huang T."/>
            <person name="Liu B."/>
            <person name="Yang B."/>
            <person name="Yin L."/>
            <person name="Li B."/>
            <person name="Zhang Y."/>
            <person name="Zhang S."/>
            <person name="Jiang F."/>
            <person name="Zhang X."/>
            <person name="Ren Y."/>
            <person name="Wang B."/>
            <person name="Wang S."/>
            <person name="Lu Y."/>
            <person name="Wu K."/>
            <person name="Fan W."/>
            <person name="Wang G."/>
        </authorList>
    </citation>
    <scope>NUCLEOTIDE SEQUENCE</scope>
    <source>
        <strain evidence="7">12Hb</strain>
    </source>
</reference>
<protein>
    <recommendedName>
        <fullName evidence="9">BTB domain-containing protein</fullName>
    </recommendedName>
</protein>
<dbReference type="Pfam" id="PF05225">
    <property type="entry name" value="HTH_psq"/>
    <property type="match status" value="1"/>
</dbReference>
<proteinExistence type="predicted"/>
<dbReference type="EMBL" id="WIXP02000012">
    <property type="protein sequence ID" value="KAF6202124.1"/>
    <property type="molecule type" value="Genomic_DNA"/>
</dbReference>
<feature type="DNA-binding region" description="H-T-H motif" evidence="3">
    <location>
        <begin position="314"/>
        <end position="334"/>
    </location>
</feature>
<evidence type="ECO:0008006" key="9">
    <source>
        <dbReference type="Google" id="ProtNLM"/>
    </source>
</evidence>
<feature type="region of interest" description="Disordered" evidence="4">
    <location>
        <begin position="476"/>
        <end position="515"/>
    </location>
</feature>
<evidence type="ECO:0000256" key="1">
    <source>
        <dbReference type="ARBA" id="ARBA00004123"/>
    </source>
</evidence>
<dbReference type="PANTHER" id="PTHR23110">
    <property type="entry name" value="BTB DOMAIN TRANSCRIPTION FACTOR"/>
    <property type="match status" value="1"/>
</dbReference>
<evidence type="ECO:0000313" key="7">
    <source>
        <dbReference type="EMBL" id="KAF6202124.1"/>
    </source>
</evidence>
<sequence>MATKQDQTFRLVLEMAVQQFCLRWNNHLPNFISVFTNLLTKELLVDVTLAAEGKQLQAHKVVLSACSTYFQSLFTSNPCQHPIVILKDIKFADLKTMVDFMYYGEVNVSQDQLPAILKTAETLKVKGLAEMPEQLSLSKSISSDKCESPSPISPSVLRRKRLRKSSTGSGSEQTSEDTAASGSTDLVVPSPVKHESEEGVLRHEASTESEHARESSHSFEEEPVAPPRNLSEEGENSSTSNIRWSSSSEDNRAGTSCTPLPPQGWSFPEGFDVRSCDFPPFPYGPVRRKRSVNPQMEENFIAALEAVRSGGLGFCKAAKIYGVNNRTLWLEYKKRGYPLRPSTKSRAMVAEQQNMMQNMMRNFNPNNSLDISCSVPKIKLPPPPSPNFHNNVSQNSTTADYTTPLFNYMVEPPQTPTMGSKRGRLLMRQHRIKKESEAAGEGDGCYETYRIERQHSEPTPNLLSVPSQHSYLIKQNSSPHLTTPSPSTSSSVGPASPATGHPPSTPTIEHTPIAHGKLRAEDLRKLEDFRRTFASAGSTIHPKTSMEEPVRQAAIVMSTSQPSCPTISPISEKDPCTEGRSCHCPVLRSGPALGCNYCWNTIDNHGRILRRKTKYHCPECQTNLCIVPCFQAYHERHSANNNPPSNPKDGPPSSGIPTIMKTTSL</sequence>
<comment type="caution">
    <text evidence="7">The sequence shown here is derived from an EMBL/GenBank/DDBJ whole genome shotgun (WGS) entry which is preliminary data.</text>
</comment>
<feature type="domain" description="BTB" evidence="5">
    <location>
        <begin position="45"/>
        <end position="110"/>
    </location>
</feature>
<dbReference type="GO" id="GO:0005634">
    <property type="term" value="C:nucleus"/>
    <property type="evidence" value="ECO:0007669"/>
    <property type="project" value="UniProtKB-SubCell"/>
</dbReference>
<dbReference type="CDD" id="cd18315">
    <property type="entry name" value="BTB_POZ_BAB-like"/>
    <property type="match status" value="1"/>
</dbReference>
<dbReference type="OrthoDB" id="10261408at2759"/>
<evidence type="ECO:0000259" key="5">
    <source>
        <dbReference type="PROSITE" id="PS50097"/>
    </source>
</evidence>
<feature type="compositionally biased region" description="Low complexity" evidence="4">
    <location>
        <begin position="237"/>
        <end position="248"/>
    </location>
</feature>
<feature type="region of interest" description="Disordered" evidence="4">
    <location>
        <begin position="639"/>
        <end position="665"/>
    </location>
</feature>
<dbReference type="PROSITE" id="PS50960">
    <property type="entry name" value="HTH_PSQ"/>
    <property type="match status" value="1"/>
</dbReference>
<dbReference type="GO" id="GO:0006357">
    <property type="term" value="P:regulation of transcription by RNA polymerase II"/>
    <property type="evidence" value="ECO:0007669"/>
    <property type="project" value="TreeGrafter"/>
</dbReference>
<gene>
    <name evidence="7" type="ORF">GE061_004522</name>
</gene>
<dbReference type="GO" id="GO:0003677">
    <property type="term" value="F:DNA binding"/>
    <property type="evidence" value="ECO:0007669"/>
    <property type="project" value="UniProtKB-UniRule"/>
</dbReference>
<dbReference type="AlphaFoldDB" id="A0A8S9X0Y9"/>
<feature type="compositionally biased region" description="Basic and acidic residues" evidence="4">
    <location>
        <begin position="192"/>
        <end position="220"/>
    </location>
</feature>
<evidence type="ECO:0000256" key="4">
    <source>
        <dbReference type="SAM" id="MobiDB-lite"/>
    </source>
</evidence>
<evidence type="ECO:0000259" key="6">
    <source>
        <dbReference type="PROSITE" id="PS50960"/>
    </source>
</evidence>
<dbReference type="Gene3D" id="1.10.10.60">
    <property type="entry name" value="Homeodomain-like"/>
    <property type="match status" value="1"/>
</dbReference>
<dbReference type="InterPro" id="IPR009057">
    <property type="entry name" value="Homeodomain-like_sf"/>
</dbReference>